<gene>
    <name evidence="2" type="ordered locus">Bfae_30400</name>
</gene>
<protein>
    <submittedName>
        <fullName evidence="2">Uncharacterized protein</fullName>
    </submittedName>
</protein>
<dbReference type="PATRIC" id="fig|446465.5.peg.3006"/>
<evidence type="ECO:0000313" key="2">
    <source>
        <dbReference type="EMBL" id="ACU86801.1"/>
    </source>
</evidence>
<proteinExistence type="predicted"/>
<organism evidence="2 3">
    <name type="scientific">Brachybacterium faecium (strain ATCC 43885 / DSM 4810 / JCM 11609 / LMG 19847 / NBRC 14762 / NCIMB 9860 / 6-10)</name>
    <dbReference type="NCBI Taxonomy" id="446465"/>
    <lineage>
        <taxon>Bacteria</taxon>
        <taxon>Bacillati</taxon>
        <taxon>Actinomycetota</taxon>
        <taxon>Actinomycetes</taxon>
        <taxon>Micrococcales</taxon>
        <taxon>Dermabacteraceae</taxon>
        <taxon>Brachybacterium</taxon>
    </lineage>
</organism>
<reference evidence="2 3" key="1">
    <citation type="journal article" date="2009" name="Stand. Genomic Sci.">
        <title>Complete genome sequence of Brachybacterium faecium type strain (Schefferle 6-10).</title>
        <authorList>
            <person name="Lapidus A."/>
            <person name="Pukall R."/>
            <person name="Labuttii K."/>
            <person name="Copeland A."/>
            <person name="Del Rio T.G."/>
            <person name="Nolan M."/>
            <person name="Chen F."/>
            <person name="Lucas S."/>
            <person name="Tice H."/>
            <person name="Cheng J.F."/>
            <person name="Bruce D."/>
            <person name="Goodwin L."/>
            <person name="Pitluck S."/>
            <person name="Rohde M."/>
            <person name="Goker M."/>
            <person name="Pati A."/>
            <person name="Ivanova N."/>
            <person name="Mavrommatis K."/>
            <person name="Chen A."/>
            <person name="Palaniappan K."/>
            <person name="D'haeseleer P."/>
            <person name="Chain P."/>
            <person name="Bristow J."/>
            <person name="Eisen J.A."/>
            <person name="Markowitz V."/>
            <person name="Hugenholtz P."/>
            <person name="Kyrpides N.C."/>
            <person name="Klenk H.P."/>
        </authorList>
    </citation>
    <scope>NUCLEOTIDE SEQUENCE [LARGE SCALE GENOMIC DNA]</scope>
    <source>
        <strain evidence="3">ATCC 43885 / DSM 4810 / JCM 11609 / LMG 19847 / NBRC 14762 / NCIMB 9860 / 6-10</strain>
    </source>
</reference>
<keyword evidence="1" id="KW-0812">Transmembrane</keyword>
<feature type="transmembrane region" description="Helical" evidence="1">
    <location>
        <begin position="100"/>
        <end position="120"/>
    </location>
</feature>
<dbReference type="HOGENOM" id="CLU_1552333_0_0_11"/>
<keyword evidence="1" id="KW-0472">Membrane</keyword>
<evidence type="ECO:0000256" key="1">
    <source>
        <dbReference type="SAM" id="Phobius"/>
    </source>
</evidence>
<feature type="transmembrane region" description="Helical" evidence="1">
    <location>
        <begin position="20"/>
        <end position="41"/>
    </location>
</feature>
<keyword evidence="1" id="KW-1133">Transmembrane helix</keyword>
<dbReference type="AlphaFoldDB" id="C7MAD1"/>
<evidence type="ECO:0000313" key="3">
    <source>
        <dbReference type="Proteomes" id="UP000001919"/>
    </source>
</evidence>
<feature type="transmembrane region" description="Helical" evidence="1">
    <location>
        <begin position="61"/>
        <end position="88"/>
    </location>
</feature>
<accession>C7MAD1</accession>
<name>C7MAD1_BRAFD</name>
<feature type="transmembrane region" description="Helical" evidence="1">
    <location>
        <begin position="140"/>
        <end position="162"/>
    </location>
</feature>
<dbReference type="Proteomes" id="UP000001919">
    <property type="component" value="Chromosome"/>
</dbReference>
<dbReference type="EMBL" id="CP001643">
    <property type="protein sequence ID" value="ACU86801.1"/>
    <property type="molecule type" value="Genomic_DNA"/>
</dbReference>
<dbReference type="KEGG" id="bfa:Bfae_30400"/>
<keyword evidence="3" id="KW-1185">Reference proteome</keyword>
<sequence>MMTSQTPRVAPHQQPLRSAIALGVVTAVGLLMALVGMAALFLDEGDVESLIAAQDLTALLIVVAIVAVVLLVLNIGATVATLVLSIVVMVKGEGKLRLGAALLLATALFGYVISFSFSGSGSMLPDTAEQAVDLLSVLELVGSIARLVATAVGLVILTRGIGEVRQARRRAL</sequence>